<dbReference type="GO" id="GO:0000981">
    <property type="term" value="F:DNA-binding transcription factor activity, RNA polymerase II-specific"/>
    <property type="evidence" value="ECO:0007669"/>
    <property type="project" value="TreeGrafter"/>
</dbReference>
<organism evidence="10 11">
    <name type="scientific">Intoshia linei</name>
    <dbReference type="NCBI Taxonomy" id="1819745"/>
    <lineage>
        <taxon>Eukaryota</taxon>
        <taxon>Metazoa</taxon>
        <taxon>Spiralia</taxon>
        <taxon>Lophotrochozoa</taxon>
        <taxon>Mesozoa</taxon>
        <taxon>Orthonectida</taxon>
        <taxon>Rhopaluridae</taxon>
        <taxon>Intoshia</taxon>
    </lineage>
</organism>
<dbReference type="SMART" id="SM00355">
    <property type="entry name" value="ZnF_C2H2"/>
    <property type="match status" value="5"/>
</dbReference>
<evidence type="ECO:0000256" key="8">
    <source>
        <dbReference type="PROSITE-ProRule" id="PRU00042"/>
    </source>
</evidence>
<evidence type="ECO:0000256" key="7">
    <source>
        <dbReference type="ARBA" id="ARBA00023242"/>
    </source>
</evidence>
<keyword evidence="2" id="KW-0479">Metal-binding</keyword>
<evidence type="ECO:0000313" key="10">
    <source>
        <dbReference type="EMBL" id="OAF68085.1"/>
    </source>
</evidence>
<dbReference type="FunFam" id="3.30.160.60:FF:000104">
    <property type="entry name" value="Transcriptional repressor protein YY1"/>
    <property type="match status" value="1"/>
</dbReference>
<dbReference type="Pfam" id="PF00096">
    <property type="entry name" value="zf-C2H2"/>
    <property type="match status" value="2"/>
</dbReference>
<protein>
    <recommendedName>
        <fullName evidence="9">C2H2-type domain-containing protein</fullName>
    </recommendedName>
</protein>
<dbReference type="OrthoDB" id="3214149at2759"/>
<dbReference type="GO" id="GO:0008270">
    <property type="term" value="F:zinc ion binding"/>
    <property type="evidence" value="ECO:0007669"/>
    <property type="project" value="UniProtKB-KW"/>
</dbReference>
<dbReference type="SUPFAM" id="SSF57667">
    <property type="entry name" value="beta-beta-alpha zinc fingers"/>
    <property type="match status" value="2"/>
</dbReference>
<evidence type="ECO:0000256" key="6">
    <source>
        <dbReference type="ARBA" id="ARBA00023125"/>
    </source>
</evidence>
<dbReference type="PANTHER" id="PTHR45718:SF4">
    <property type="entry name" value="TRANSCRIPTIONAL ACTIVATOR CUBITUS INTERRUPTUS"/>
    <property type="match status" value="1"/>
</dbReference>
<feature type="domain" description="C2H2-type" evidence="9">
    <location>
        <begin position="276"/>
        <end position="305"/>
    </location>
</feature>
<proteinExistence type="predicted"/>
<dbReference type="EMBL" id="LWCA01000516">
    <property type="protein sequence ID" value="OAF68085.1"/>
    <property type="molecule type" value="Genomic_DNA"/>
</dbReference>
<evidence type="ECO:0000259" key="9">
    <source>
        <dbReference type="PROSITE" id="PS50157"/>
    </source>
</evidence>
<comment type="subcellular location">
    <subcellularLocation>
        <location evidence="1">Nucleus</location>
    </subcellularLocation>
</comment>
<dbReference type="InterPro" id="IPR036236">
    <property type="entry name" value="Znf_C2H2_sf"/>
</dbReference>
<evidence type="ECO:0000256" key="1">
    <source>
        <dbReference type="ARBA" id="ARBA00004123"/>
    </source>
</evidence>
<dbReference type="PANTHER" id="PTHR45718">
    <property type="entry name" value="TRANSCRIPTIONAL ACTIVATOR CUBITUS INTERRUPTUS"/>
    <property type="match status" value="1"/>
</dbReference>
<dbReference type="GO" id="GO:0000978">
    <property type="term" value="F:RNA polymerase II cis-regulatory region sequence-specific DNA binding"/>
    <property type="evidence" value="ECO:0007669"/>
    <property type="project" value="TreeGrafter"/>
</dbReference>
<feature type="domain" description="C2H2-type" evidence="9">
    <location>
        <begin position="218"/>
        <end position="245"/>
    </location>
</feature>
<dbReference type="InterPro" id="IPR056436">
    <property type="entry name" value="Znf-C2H2_ZIC1-5/GLI1-3-like"/>
</dbReference>
<feature type="domain" description="C2H2-type" evidence="9">
    <location>
        <begin position="246"/>
        <end position="275"/>
    </location>
</feature>
<evidence type="ECO:0000313" key="11">
    <source>
        <dbReference type="Proteomes" id="UP000078046"/>
    </source>
</evidence>
<gene>
    <name evidence="10" type="ORF">A3Q56_04151</name>
</gene>
<keyword evidence="7" id="KW-0539">Nucleus</keyword>
<name>A0A177B1F1_9BILA</name>
<accession>A0A177B1F1</accession>
<keyword evidence="4 8" id="KW-0863">Zinc-finger</keyword>
<dbReference type="AlphaFoldDB" id="A0A177B1F1"/>
<evidence type="ECO:0000256" key="5">
    <source>
        <dbReference type="ARBA" id="ARBA00022833"/>
    </source>
</evidence>
<keyword evidence="3" id="KW-0677">Repeat</keyword>
<reference evidence="10 11" key="1">
    <citation type="submission" date="2016-04" db="EMBL/GenBank/DDBJ databases">
        <title>The genome of Intoshia linei affirms orthonectids as highly simplified spiralians.</title>
        <authorList>
            <person name="Mikhailov K.V."/>
            <person name="Slusarev G.S."/>
            <person name="Nikitin M.A."/>
            <person name="Logacheva M.D."/>
            <person name="Penin A."/>
            <person name="Aleoshin V."/>
            <person name="Panchin Y.V."/>
        </authorList>
    </citation>
    <scope>NUCLEOTIDE SEQUENCE [LARGE SCALE GENOMIC DNA]</scope>
    <source>
        <strain evidence="10">Intl2013</strain>
        <tissue evidence="10">Whole animal</tissue>
    </source>
</reference>
<dbReference type="PROSITE" id="PS00028">
    <property type="entry name" value="ZINC_FINGER_C2H2_1"/>
    <property type="match status" value="3"/>
</dbReference>
<keyword evidence="6" id="KW-0238">DNA-binding</keyword>
<sequence length="333" mass="39296">MNNFNDAHYGYNGINENPNLQLNRTDNDFFIPRQNFINNHCQYNRINENHLVNPVFCLNLQNEQRSLPRRDPNDLRNYIDPIISRYSRNNEVSSSRDNFNYYSNQFNRKEQGANIIPNLCPIWRSEPRQIPPMEQIHAIDSRGSILNEISSLMHNLVNYSSQFNDHCFNPANIECKWIFNGKTCDLCFNTIEQVVDHLEQHHINQSNENSQNYICYWKECMRTSKPFKARYKLVNHIRVHTGEKPFVCTAPDCGKSFARRENLNIHTRTHTGEKPFSCKFFGCIRMFGNSSDRKKHEHVHSVEKNFKCPCCNKKYSHPSSLRKHVKVHSENNL</sequence>
<dbReference type="InterPro" id="IPR043359">
    <property type="entry name" value="GLI-like"/>
</dbReference>
<dbReference type="Proteomes" id="UP000078046">
    <property type="component" value="Unassembled WGS sequence"/>
</dbReference>
<dbReference type="InterPro" id="IPR013087">
    <property type="entry name" value="Znf_C2H2_type"/>
</dbReference>
<evidence type="ECO:0000256" key="2">
    <source>
        <dbReference type="ARBA" id="ARBA00022723"/>
    </source>
</evidence>
<dbReference type="GO" id="GO:0005634">
    <property type="term" value="C:nucleus"/>
    <property type="evidence" value="ECO:0007669"/>
    <property type="project" value="UniProtKB-SubCell"/>
</dbReference>
<keyword evidence="11" id="KW-1185">Reference proteome</keyword>
<feature type="domain" description="C2H2-type" evidence="9">
    <location>
        <begin position="306"/>
        <end position="333"/>
    </location>
</feature>
<keyword evidence="5" id="KW-0862">Zinc</keyword>
<comment type="caution">
    <text evidence="10">The sequence shown here is derived from an EMBL/GenBank/DDBJ whole genome shotgun (WGS) entry which is preliminary data.</text>
</comment>
<dbReference type="FunFam" id="3.30.160.60:FF:000031">
    <property type="entry name" value="GLI family zinc finger 3"/>
    <property type="match status" value="1"/>
</dbReference>
<dbReference type="Gene3D" id="3.30.160.60">
    <property type="entry name" value="Classic Zinc Finger"/>
    <property type="match status" value="4"/>
</dbReference>
<evidence type="ECO:0000256" key="4">
    <source>
        <dbReference type="ARBA" id="ARBA00022771"/>
    </source>
</evidence>
<evidence type="ECO:0000256" key="3">
    <source>
        <dbReference type="ARBA" id="ARBA00022737"/>
    </source>
</evidence>
<dbReference type="Pfam" id="PF23561">
    <property type="entry name" value="zf-C2H2_15"/>
    <property type="match status" value="1"/>
</dbReference>
<dbReference type="PROSITE" id="PS50157">
    <property type="entry name" value="ZINC_FINGER_C2H2_2"/>
    <property type="match status" value="4"/>
</dbReference>